<feature type="signal peptide" evidence="1">
    <location>
        <begin position="1"/>
        <end position="19"/>
    </location>
</feature>
<evidence type="ECO:0000313" key="3">
    <source>
        <dbReference type="Proteomes" id="UP001155280"/>
    </source>
</evidence>
<protein>
    <submittedName>
        <fullName evidence="2">Uncharacterized protein</fullName>
    </submittedName>
</protein>
<proteinExistence type="predicted"/>
<sequence length="201" mass="23210">MNRHLFLILMFLSTFSSYAQDYTISIGEEVLDIELEREYSININGEEVKFNVRTKDTLTLESEIFSFSYPKDYKISRIDLGDGVFQFMVINGEGSGYMIQEYTNMSPSMLNEIMLNELTKESINYGFKLERQDYVKKLNDGMEVNVDKAVLTYKDETNIYEIMSIGKKDEGIMVITMSMDANLSAEGQKLISMMWDSLTLK</sequence>
<evidence type="ECO:0000313" key="2">
    <source>
        <dbReference type="EMBL" id="MCP9198836.1"/>
    </source>
</evidence>
<feature type="chain" id="PRO_5040868424" evidence="1">
    <location>
        <begin position="20"/>
        <end position="201"/>
    </location>
</feature>
<dbReference type="EMBL" id="JANCNS010000001">
    <property type="protein sequence ID" value="MCP9198836.1"/>
    <property type="molecule type" value="Genomic_DNA"/>
</dbReference>
<reference evidence="2" key="1">
    <citation type="submission" date="2022-07" db="EMBL/GenBank/DDBJ databases">
        <title>Gramela sediminis sp. nov., isolated from deep-sea sediment of the Indian Ocean.</title>
        <authorList>
            <person name="Shi H."/>
        </authorList>
    </citation>
    <scope>NUCLEOTIDE SEQUENCE</scope>
    <source>
        <strain evidence="2">GC03-9</strain>
    </source>
</reference>
<dbReference type="AlphaFoldDB" id="A0A9X2I0S4"/>
<dbReference type="Proteomes" id="UP001155280">
    <property type="component" value="Unassembled WGS sequence"/>
</dbReference>
<comment type="caution">
    <text evidence="2">The sequence shown here is derived from an EMBL/GenBank/DDBJ whole genome shotgun (WGS) entry which is preliminary data.</text>
</comment>
<accession>A0A9X2I0S4</accession>
<name>A0A9X2I0S4_9FLAO</name>
<gene>
    <name evidence="2" type="ORF">MKO06_02890</name>
</gene>
<dbReference type="RefSeq" id="WP_241550837.1">
    <property type="nucleotide sequence ID" value="NZ_JANCNS010000001.1"/>
</dbReference>
<evidence type="ECO:0000256" key="1">
    <source>
        <dbReference type="SAM" id="SignalP"/>
    </source>
</evidence>
<keyword evidence="3" id="KW-1185">Reference proteome</keyword>
<keyword evidence="1" id="KW-0732">Signal</keyword>
<organism evidence="2 3">
    <name type="scientific">Christiangramia oceanisediminis</name>
    <dbReference type="NCBI Taxonomy" id="2920386"/>
    <lineage>
        <taxon>Bacteria</taxon>
        <taxon>Pseudomonadati</taxon>
        <taxon>Bacteroidota</taxon>
        <taxon>Flavobacteriia</taxon>
        <taxon>Flavobacteriales</taxon>
        <taxon>Flavobacteriaceae</taxon>
        <taxon>Christiangramia</taxon>
    </lineage>
</organism>